<feature type="chain" id="PRO_5041991030" description="Secreted protein" evidence="1">
    <location>
        <begin position="22"/>
        <end position="76"/>
    </location>
</feature>
<reference evidence="2" key="1">
    <citation type="submission" date="2021-06" db="EMBL/GenBank/DDBJ databases">
        <title>Comparative genomics, transcriptomics and evolutionary studies reveal genomic signatures of adaptation to plant cell wall in hemibiotrophic fungi.</title>
        <authorList>
            <consortium name="DOE Joint Genome Institute"/>
            <person name="Baroncelli R."/>
            <person name="Diaz J.F."/>
            <person name="Benocci T."/>
            <person name="Peng M."/>
            <person name="Battaglia E."/>
            <person name="Haridas S."/>
            <person name="Andreopoulos W."/>
            <person name="Labutti K."/>
            <person name="Pangilinan J."/>
            <person name="Floch G.L."/>
            <person name="Makela M.R."/>
            <person name="Henrissat B."/>
            <person name="Grigoriev I.V."/>
            <person name="Crouch J.A."/>
            <person name="De Vries R.P."/>
            <person name="Sukno S.A."/>
            <person name="Thon M.R."/>
        </authorList>
    </citation>
    <scope>NUCLEOTIDE SEQUENCE</scope>
    <source>
        <strain evidence="2">MAFF235873</strain>
    </source>
</reference>
<dbReference type="Proteomes" id="UP001232148">
    <property type="component" value="Unassembled WGS sequence"/>
</dbReference>
<sequence length="76" mass="8861">MDSYALLIAGWVLLFFTNTLAKTRLSHAATPKPRNRRGGRALLHSHFMYEHLHLRTLFRGLRERETDRGRETGDAR</sequence>
<evidence type="ECO:0000256" key="1">
    <source>
        <dbReference type="SAM" id="SignalP"/>
    </source>
</evidence>
<accession>A0AAD9H2Q8</accession>
<dbReference type="AlphaFoldDB" id="A0AAD9H2Q8"/>
<comment type="caution">
    <text evidence="2">The sequence shown here is derived from an EMBL/GenBank/DDBJ whole genome shotgun (WGS) entry which is preliminary data.</text>
</comment>
<evidence type="ECO:0008006" key="4">
    <source>
        <dbReference type="Google" id="ProtNLM"/>
    </source>
</evidence>
<name>A0AAD9H2Q8_9PEZI</name>
<organism evidence="2 3">
    <name type="scientific">Colletotrichum zoysiae</name>
    <dbReference type="NCBI Taxonomy" id="1216348"/>
    <lineage>
        <taxon>Eukaryota</taxon>
        <taxon>Fungi</taxon>
        <taxon>Dikarya</taxon>
        <taxon>Ascomycota</taxon>
        <taxon>Pezizomycotina</taxon>
        <taxon>Sordariomycetes</taxon>
        <taxon>Hypocreomycetidae</taxon>
        <taxon>Glomerellales</taxon>
        <taxon>Glomerellaceae</taxon>
        <taxon>Colletotrichum</taxon>
        <taxon>Colletotrichum graminicola species complex</taxon>
    </lineage>
</organism>
<evidence type="ECO:0000313" key="3">
    <source>
        <dbReference type="Proteomes" id="UP001232148"/>
    </source>
</evidence>
<feature type="signal peptide" evidence="1">
    <location>
        <begin position="1"/>
        <end position="21"/>
    </location>
</feature>
<evidence type="ECO:0000313" key="2">
    <source>
        <dbReference type="EMBL" id="KAK2021346.1"/>
    </source>
</evidence>
<keyword evidence="3" id="KW-1185">Reference proteome</keyword>
<protein>
    <recommendedName>
        <fullName evidence="4">Secreted protein</fullName>
    </recommendedName>
</protein>
<keyword evidence="1" id="KW-0732">Signal</keyword>
<proteinExistence type="predicted"/>
<gene>
    <name evidence="2" type="ORF">LX32DRAFT_260777</name>
</gene>
<dbReference type="EMBL" id="MU843114">
    <property type="protein sequence ID" value="KAK2021346.1"/>
    <property type="molecule type" value="Genomic_DNA"/>
</dbReference>